<dbReference type="Proteomes" id="UP000318778">
    <property type="component" value="Segment"/>
</dbReference>
<dbReference type="InterPro" id="IPR009201">
    <property type="entry name" value="Virion_core"/>
</dbReference>
<evidence type="ECO:0000313" key="3">
    <source>
        <dbReference type="EMBL" id="ATI20983.1"/>
    </source>
</evidence>
<name>A0A2C9DSK0_9POXV</name>
<proteinExistence type="predicted"/>
<reference evidence="3" key="1">
    <citation type="journal article" date="2017" name="Virus Res.">
        <title>Complete genomic characterisation of two novel poxviruses (WKPV and EKPV) from western and eastern grey kangaroos.</title>
        <authorList>
            <person name="Bennett M."/>
            <person name="Tu S.L."/>
            <person name="Upton C."/>
            <person name="McArtor C."/>
            <person name="Gillett A."/>
            <person name="Laird T."/>
            <person name="O'Dea M."/>
        </authorList>
    </citation>
    <scope>NUCLEOTIDE SEQUENCE [LARGE SCALE GENOMIC DNA]</scope>
    <source>
        <strain evidence="3">Western Australia</strain>
    </source>
</reference>
<accession>A0A2C9DSK0</accession>
<dbReference type="Pfam" id="PF06138">
    <property type="entry name" value="Chordopox_E11"/>
    <property type="match status" value="1"/>
</dbReference>
<evidence type="ECO:0000256" key="1">
    <source>
        <dbReference type="ARBA" id="ARBA00004328"/>
    </source>
</evidence>
<protein>
    <submittedName>
        <fullName evidence="3">Virion core protein</fullName>
    </submittedName>
</protein>
<keyword evidence="4" id="KW-1185">Reference proteome</keyword>
<dbReference type="EMBL" id="MF467280">
    <property type="protein sequence ID" value="ATI20983.1"/>
    <property type="molecule type" value="Genomic_DNA"/>
</dbReference>
<sequence length="145" mass="16644">MELVNIFLERGDAREGLRYVPDARLRTGFDMGFAIRHFLSVLDKHLHLADSRFYIVVRDGDLFYYICDGGAVKSVDAPNYYVFDETLPAPARKRRTRKAEPVSAAKATGPVTAVTFVINEEMPLRIRPRRGVAVKVRSNNRKYYY</sequence>
<dbReference type="GO" id="GO:0044423">
    <property type="term" value="C:virion component"/>
    <property type="evidence" value="ECO:0007669"/>
    <property type="project" value="UniProtKB-KW"/>
</dbReference>
<keyword evidence="2" id="KW-0946">Virion</keyword>
<comment type="subcellular location">
    <subcellularLocation>
        <location evidence="1">Virion</location>
    </subcellularLocation>
</comment>
<evidence type="ECO:0000256" key="2">
    <source>
        <dbReference type="ARBA" id="ARBA00022844"/>
    </source>
</evidence>
<organism evidence="3">
    <name type="scientific">Western grey kangaroopox virus</name>
    <dbReference type="NCBI Taxonomy" id="1566307"/>
    <lineage>
        <taxon>Viruses</taxon>
        <taxon>Varidnaviria</taxon>
        <taxon>Bamfordvirae</taxon>
        <taxon>Nucleocytoviricota</taxon>
        <taxon>Pokkesviricetes</taxon>
        <taxon>Chitovirales</taxon>
        <taxon>Poxviridae</taxon>
        <taxon>Chordopoxvirinae</taxon>
        <taxon>Macropopoxvirus</taxon>
        <taxon>Macropopoxvirus mfuliginosuspox</taxon>
        <taxon>Western kangaroopox virus</taxon>
    </lineage>
</organism>
<evidence type="ECO:0000313" key="4">
    <source>
        <dbReference type="Proteomes" id="UP000318778"/>
    </source>
</evidence>